<name>A0A410QCZ0_9FIRM</name>
<dbReference type="GO" id="GO:0016301">
    <property type="term" value="F:kinase activity"/>
    <property type="evidence" value="ECO:0007669"/>
    <property type="project" value="UniProtKB-KW"/>
</dbReference>
<dbReference type="GO" id="GO:0009401">
    <property type="term" value="P:phosphoenolpyruvate-dependent sugar phosphotransferase system"/>
    <property type="evidence" value="ECO:0007669"/>
    <property type="project" value="UniProtKB-KW"/>
</dbReference>
<keyword evidence="7" id="KW-0418">Kinase</keyword>
<evidence type="ECO:0000259" key="8">
    <source>
        <dbReference type="PROSITE" id="PS51101"/>
    </source>
</evidence>
<keyword evidence="10" id="KW-1185">Reference proteome</keyword>
<dbReference type="PROSITE" id="PS51101">
    <property type="entry name" value="PTS_EIIB_TYPE_4"/>
    <property type="match status" value="1"/>
</dbReference>
<dbReference type="GO" id="GO:0005737">
    <property type="term" value="C:cytoplasm"/>
    <property type="evidence" value="ECO:0007669"/>
    <property type="project" value="UniProtKB-SubCell"/>
</dbReference>
<gene>
    <name evidence="9" type="ORF">EQM13_09900</name>
</gene>
<keyword evidence="6" id="KW-0598">Phosphotransferase system</keyword>
<dbReference type="InterPro" id="IPR004720">
    <property type="entry name" value="PTS_IIB_sorbose-sp"/>
</dbReference>
<dbReference type="SUPFAM" id="SSF52728">
    <property type="entry name" value="PTS IIb component"/>
    <property type="match status" value="1"/>
</dbReference>
<evidence type="ECO:0000256" key="7">
    <source>
        <dbReference type="ARBA" id="ARBA00022777"/>
    </source>
</evidence>
<evidence type="ECO:0000313" key="9">
    <source>
        <dbReference type="EMBL" id="QAT61883.1"/>
    </source>
</evidence>
<accession>A0A410QCZ0</accession>
<dbReference type="InterPro" id="IPR036667">
    <property type="entry name" value="PTS_IIB_sorbose-sp_sf"/>
</dbReference>
<comment type="subcellular location">
    <subcellularLocation>
        <location evidence="1">Cytoplasm</location>
    </subcellularLocation>
</comment>
<evidence type="ECO:0000256" key="5">
    <source>
        <dbReference type="ARBA" id="ARBA00022679"/>
    </source>
</evidence>
<feature type="domain" description="PTS EIIB type-4" evidence="8">
    <location>
        <begin position="3"/>
        <end position="169"/>
    </location>
</feature>
<organism evidence="9 10">
    <name type="scientific">Acidilutibacter cellobiosedens</name>
    <dbReference type="NCBI Taxonomy" id="2507161"/>
    <lineage>
        <taxon>Bacteria</taxon>
        <taxon>Bacillati</taxon>
        <taxon>Bacillota</taxon>
        <taxon>Tissierellia</taxon>
        <taxon>Tissierellales</taxon>
        <taxon>Acidilutibacteraceae</taxon>
        <taxon>Acidilutibacter</taxon>
    </lineage>
</organism>
<evidence type="ECO:0000256" key="6">
    <source>
        <dbReference type="ARBA" id="ARBA00022683"/>
    </source>
</evidence>
<evidence type="ECO:0000313" key="10">
    <source>
        <dbReference type="Proteomes" id="UP000287969"/>
    </source>
</evidence>
<evidence type="ECO:0000256" key="4">
    <source>
        <dbReference type="ARBA" id="ARBA00022597"/>
    </source>
</evidence>
<dbReference type="Proteomes" id="UP000287969">
    <property type="component" value="Chromosome"/>
</dbReference>
<dbReference type="KEGG" id="spoa:EQM13_09900"/>
<protein>
    <submittedName>
        <fullName evidence="9">PTS mannose/fructose/sorbose transporter subunit IIB</fullName>
    </submittedName>
</protein>
<dbReference type="AlphaFoldDB" id="A0A410QCZ0"/>
<evidence type="ECO:0000256" key="3">
    <source>
        <dbReference type="ARBA" id="ARBA00022490"/>
    </source>
</evidence>
<reference evidence="10" key="1">
    <citation type="submission" date="2019-01" db="EMBL/GenBank/DDBJ databases">
        <title>Draft genomes of a novel of Sporanaerobacter strains.</title>
        <authorList>
            <person name="Ma S."/>
        </authorList>
    </citation>
    <scope>NUCLEOTIDE SEQUENCE [LARGE SCALE GENOMIC DNA]</scope>
    <source>
        <strain evidence="10">NJN-17</strain>
    </source>
</reference>
<proteinExistence type="predicted"/>
<keyword evidence="3" id="KW-0963">Cytoplasm</keyword>
<keyword evidence="4" id="KW-0762">Sugar transport</keyword>
<dbReference type="GO" id="GO:0008982">
    <property type="term" value="F:protein-N(PI)-phosphohistidine-sugar phosphotransferase activity"/>
    <property type="evidence" value="ECO:0007669"/>
    <property type="project" value="InterPro"/>
</dbReference>
<evidence type="ECO:0000256" key="1">
    <source>
        <dbReference type="ARBA" id="ARBA00004496"/>
    </source>
</evidence>
<dbReference type="Pfam" id="PF03830">
    <property type="entry name" value="PTSIIB_sorb"/>
    <property type="match status" value="1"/>
</dbReference>
<keyword evidence="2" id="KW-0813">Transport</keyword>
<evidence type="ECO:0000256" key="2">
    <source>
        <dbReference type="ARBA" id="ARBA00022448"/>
    </source>
</evidence>
<sequence>MEQMAEVSLVRIDSRLIHGQVVTMWVKVTEAKKIIIIDDNIAKDPLMTQIYTMAAPPGVKVETITVDQAVSLWKDDKFGKTGPILVLFSGVPTAYKSYIKGFDYSKLQVGGIAGGPGRIAVEGTIALNESDAKMLNEMEKKGMEIIFQITTDTKIKTWKSIKDKYFKSI</sequence>
<dbReference type="EMBL" id="CP035282">
    <property type="protein sequence ID" value="QAT61883.1"/>
    <property type="molecule type" value="Genomic_DNA"/>
</dbReference>
<dbReference type="Gene3D" id="3.40.35.10">
    <property type="entry name" value="Phosphotransferase system, sorbose subfamily IIB component"/>
    <property type="match status" value="1"/>
</dbReference>
<dbReference type="OrthoDB" id="9788818at2"/>
<keyword evidence="5" id="KW-0808">Transferase</keyword>